<dbReference type="PROSITE" id="PS50157">
    <property type="entry name" value="ZINC_FINGER_C2H2_2"/>
    <property type="match status" value="2"/>
</dbReference>
<protein>
    <recommendedName>
        <fullName evidence="9">C2H2-type domain-containing protein</fullName>
    </recommendedName>
</protein>
<keyword evidence="7" id="KW-0539">Nucleus</keyword>
<evidence type="ECO:0000256" key="7">
    <source>
        <dbReference type="ARBA" id="ARBA00023242"/>
    </source>
</evidence>
<evidence type="ECO:0000256" key="8">
    <source>
        <dbReference type="PROSITE-ProRule" id="PRU00042"/>
    </source>
</evidence>
<dbReference type="Gene3D" id="3.30.160.60">
    <property type="entry name" value="Classic Zinc Finger"/>
    <property type="match status" value="1"/>
</dbReference>
<dbReference type="SMART" id="SM00355">
    <property type="entry name" value="ZnF_C2H2"/>
    <property type="match status" value="4"/>
</dbReference>
<feature type="domain" description="C2H2-type" evidence="9">
    <location>
        <begin position="310"/>
        <end position="338"/>
    </location>
</feature>
<dbReference type="Pfam" id="PF00096">
    <property type="entry name" value="zf-C2H2"/>
    <property type="match status" value="1"/>
</dbReference>
<dbReference type="Proteomes" id="UP000024837">
    <property type="component" value="Unassembled WGS sequence"/>
</dbReference>
<accession>W7IEG4</accession>
<dbReference type="GO" id="GO:0005634">
    <property type="term" value="C:nucleus"/>
    <property type="evidence" value="ECO:0007669"/>
    <property type="project" value="UniProtKB-SubCell"/>
</dbReference>
<keyword evidence="2" id="KW-0479">Metal-binding</keyword>
<dbReference type="PANTHER" id="PTHR46179:SF13">
    <property type="entry name" value="C2H2-TYPE DOMAIN-CONTAINING PROTEIN"/>
    <property type="match status" value="1"/>
</dbReference>
<keyword evidence="3 8" id="KW-0863">Zinc-finger</keyword>
<evidence type="ECO:0000313" key="10">
    <source>
        <dbReference type="EMBL" id="EWC47415.1"/>
    </source>
</evidence>
<dbReference type="SUPFAM" id="SSF57667">
    <property type="entry name" value="beta-beta-alpha zinc fingers"/>
    <property type="match status" value="1"/>
</dbReference>
<reference evidence="10 11" key="1">
    <citation type="submission" date="2013-05" db="EMBL/GenBank/DDBJ databases">
        <title>Drechslerella stenobrocha genome reveals carnivorous origination and mechanical trapping mechanism of predatory fungi.</title>
        <authorList>
            <person name="Liu X."/>
            <person name="Zhang W."/>
            <person name="Liu K."/>
        </authorList>
    </citation>
    <scope>NUCLEOTIDE SEQUENCE [LARGE SCALE GENOMIC DNA]</scope>
    <source>
        <strain evidence="10 11">248</strain>
    </source>
</reference>
<dbReference type="PROSITE" id="PS00028">
    <property type="entry name" value="ZINC_FINGER_C2H2_1"/>
    <property type="match status" value="2"/>
</dbReference>
<keyword evidence="4" id="KW-0862">Zinc</keyword>
<evidence type="ECO:0000256" key="5">
    <source>
        <dbReference type="ARBA" id="ARBA00023015"/>
    </source>
</evidence>
<evidence type="ECO:0000256" key="1">
    <source>
        <dbReference type="ARBA" id="ARBA00004123"/>
    </source>
</evidence>
<feature type="domain" description="C2H2-type" evidence="9">
    <location>
        <begin position="609"/>
        <end position="639"/>
    </location>
</feature>
<dbReference type="HOGENOM" id="CLU_400621_0_0_1"/>
<evidence type="ECO:0000256" key="6">
    <source>
        <dbReference type="ARBA" id="ARBA00023163"/>
    </source>
</evidence>
<dbReference type="GO" id="GO:0008270">
    <property type="term" value="F:zinc ion binding"/>
    <property type="evidence" value="ECO:0007669"/>
    <property type="project" value="UniProtKB-KW"/>
</dbReference>
<proteinExistence type="predicted"/>
<dbReference type="AlphaFoldDB" id="W7IEG4"/>
<keyword evidence="6" id="KW-0804">Transcription</keyword>
<dbReference type="PANTHER" id="PTHR46179">
    <property type="entry name" value="ZINC FINGER PROTEIN"/>
    <property type="match status" value="1"/>
</dbReference>
<keyword evidence="5" id="KW-0805">Transcription regulation</keyword>
<dbReference type="InterPro" id="IPR051061">
    <property type="entry name" value="Zinc_finger_trans_reg"/>
</dbReference>
<comment type="subcellular location">
    <subcellularLocation>
        <location evidence="1">Nucleus</location>
    </subcellularLocation>
</comment>
<gene>
    <name evidence="10" type="ORF">DRE_00383</name>
</gene>
<evidence type="ECO:0000259" key="9">
    <source>
        <dbReference type="PROSITE" id="PS50157"/>
    </source>
</evidence>
<name>W7IEG4_9PEZI</name>
<keyword evidence="11" id="KW-1185">Reference proteome</keyword>
<dbReference type="GO" id="GO:0006357">
    <property type="term" value="P:regulation of transcription by RNA polymerase II"/>
    <property type="evidence" value="ECO:0007669"/>
    <property type="project" value="TreeGrafter"/>
</dbReference>
<evidence type="ECO:0000313" key="11">
    <source>
        <dbReference type="Proteomes" id="UP000024837"/>
    </source>
</evidence>
<dbReference type="InterPro" id="IPR013087">
    <property type="entry name" value="Znf_C2H2_type"/>
</dbReference>
<dbReference type="OrthoDB" id="10056939at2759"/>
<evidence type="ECO:0000256" key="3">
    <source>
        <dbReference type="ARBA" id="ARBA00022771"/>
    </source>
</evidence>
<dbReference type="InterPro" id="IPR036236">
    <property type="entry name" value="Znf_C2H2_sf"/>
</dbReference>
<evidence type="ECO:0000256" key="4">
    <source>
        <dbReference type="ARBA" id="ARBA00022833"/>
    </source>
</evidence>
<dbReference type="EMBL" id="KI966410">
    <property type="protein sequence ID" value="EWC47415.1"/>
    <property type="molecule type" value="Genomic_DNA"/>
</dbReference>
<sequence length="687" mass="75974">MEGLESGDTFMPDYPQADFNPALPGSDEFDIDSWLASFDAFTDQATNPFATAVPVAPFDYNAYSGLGATTEPQASERTAANDTDQVNADDYTPANGWLSLLDGFSTYLIQPNPDLGDLEAPLQEVGEPPALDESSTPSSVQPTAKELQRSVILERYVRASSEDESEAPFSAIERNLKKLGPQNTNYISRLAEAIELGRSENNDHDPTDACSTHSNVTNLSWASRANCLQLLGPLYIDEPDSPMRPLSGAVTRTPSVCSLRSCSSIASDACSVRTFDTTCSASSRAPSRRKRTMTNNHKLSRKGTKSDNHFFCTFCGTSFSTKSTWKRHEESIHLMLKTWTCSPHGAVVSMTPFTAHQSSITDDDKKSLHDFTTCWFCNINREATTNIPFSGGDSSTGAAQPIPEQYVATTAHSLQEHCFSHQNARACHENSPAEKTFIRFDHFVRHLRDAHNIDGPKVTFDGSQNPSDPLYGVFQVLNGPKRSRCGFCGETFTNWADRVHHVSQEFWRKQRHMEEWTGDWGFDEDWMSRLQDARLPANFSDPSSAAAVAEALTPRPGAPLALATIAGVNLAGNGNGTGKTVSFMDAVEQLHSLHADSGVLRESSRVGRFPCTVTGCYKAFCLRKDLQRHHRTIHAADKPEFLCPVPSCKRYIQGFTRKDNLKYHIMQLHVDRDSPCFEAVQKILKTM</sequence>
<evidence type="ECO:0000256" key="2">
    <source>
        <dbReference type="ARBA" id="ARBA00022723"/>
    </source>
</evidence>
<organism evidence="10 11">
    <name type="scientific">Drechslerella stenobrocha 248</name>
    <dbReference type="NCBI Taxonomy" id="1043628"/>
    <lineage>
        <taxon>Eukaryota</taxon>
        <taxon>Fungi</taxon>
        <taxon>Dikarya</taxon>
        <taxon>Ascomycota</taxon>
        <taxon>Pezizomycotina</taxon>
        <taxon>Orbiliomycetes</taxon>
        <taxon>Orbiliales</taxon>
        <taxon>Orbiliaceae</taxon>
        <taxon>Drechslerella</taxon>
    </lineage>
</organism>